<comment type="caution">
    <text evidence="2">The sequence shown here is derived from an EMBL/GenBank/DDBJ whole genome shotgun (WGS) entry which is preliminary data.</text>
</comment>
<protein>
    <submittedName>
        <fullName evidence="2">Uncharacterized protein</fullName>
    </submittedName>
</protein>
<dbReference type="AlphaFoldDB" id="A0A0F8WZJ6"/>
<dbReference type="EMBL" id="LAZR01066263">
    <property type="protein sequence ID" value="KKK53925.1"/>
    <property type="molecule type" value="Genomic_DNA"/>
</dbReference>
<reference evidence="2" key="1">
    <citation type="journal article" date="2015" name="Nature">
        <title>Complex archaea that bridge the gap between prokaryotes and eukaryotes.</title>
        <authorList>
            <person name="Spang A."/>
            <person name="Saw J.H."/>
            <person name="Jorgensen S.L."/>
            <person name="Zaremba-Niedzwiedzka K."/>
            <person name="Martijn J."/>
            <person name="Lind A.E."/>
            <person name="van Eijk R."/>
            <person name="Schleper C."/>
            <person name="Guy L."/>
            <person name="Ettema T.J."/>
        </authorList>
    </citation>
    <scope>NUCLEOTIDE SEQUENCE</scope>
</reference>
<gene>
    <name evidence="2" type="ORF">LCGC14_3089910</name>
</gene>
<sequence>MIRSKNNNWGKGCVMVAIMGIIPAVIGSIVNGWAFAALWGWFNEPIKKPIKPTGVKFDYMKSKDIHPEHFGKLNRKRRRSICSQGFAQAFYEANR</sequence>
<evidence type="ECO:0000313" key="2">
    <source>
        <dbReference type="EMBL" id="KKK53925.1"/>
    </source>
</evidence>
<keyword evidence="1" id="KW-0472">Membrane</keyword>
<keyword evidence="1" id="KW-0812">Transmembrane</keyword>
<accession>A0A0F8WZJ6</accession>
<proteinExistence type="predicted"/>
<feature type="transmembrane region" description="Helical" evidence="1">
    <location>
        <begin position="12"/>
        <end position="42"/>
    </location>
</feature>
<evidence type="ECO:0000256" key="1">
    <source>
        <dbReference type="SAM" id="Phobius"/>
    </source>
</evidence>
<name>A0A0F8WZJ6_9ZZZZ</name>
<organism evidence="2">
    <name type="scientific">marine sediment metagenome</name>
    <dbReference type="NCBI Taxonomy" id="412755"/>
    <lineage>
        <taxon>unclassified sequences</taxon>
        <taxon>metagenomes</taxon>
        <taxon>ecological metagenomes</taxon>
    </lineage>
</organism>
<keyword evidence="1" id="KW-1133">Transmembrane helix</keyword>